<evidence type="ECO:0000256" key="1">
    <source>
        <dbReference type="SAM" id="MobiDB-lite"/>
    </source>
</evidence>
<dbReference type="Gene3D" id="3.40.50.300">
    <property type="entry name" value="P-loop containing nucleotide triphosphate hydrolases"/>
    <property type="match status" value="1"/>
</dbReference>
<dbReference type="PANTHER" id="PTHR42759">
    <property type="entry name" value="MOXR FAMILY PROTEIN"/>
    <property type="match status" value="1"/>
</dbReference>
<dbReference type="InterPro" id="IPR011704">
    <property type="entry name" value="ATPase_dyneun-rel_AAA"/>
</dbReference>
<dbReference type="SUPFAM" id="SSF52540">
    <property type="entry name" value="P-loop containing nucleoside triphosphate hydrolases"/>
    <property type="match status" value="1"/>
</dbReference>
<feature type="compositionally biased region" description="Polar residues" evidence="1">
    <location>
        <begin position="1"/>
        <end position="13"/>
    </location>
</feature>
<evidence type="ECO:0000313" key="3">
    <source>
        <dbReference type="EMBL" id="CAB4323192.1"/>
    </source>
</evidence>
<evidence type="ECO:0000313" key="4">
    <source>
        <dbReference type="EMBL" id="CAB4930977.1"/>
    </source>
</evidence>
<reference evidence="4" key="1">
    <citation type="submission" date="2020-05" db="EMBL/GenBank/DDBJ databases">
        <authorList>
            <person name="Chiriac C."/>
            <person name="Salcher M."/>
            <person name="Ghai R."/>
            <person name="Kavagutti S V."/>
        </authorList>
    </citation>
    <scope>NUCLEOTIDE SEQUENCE</scope>
</reference>
<dbReference type="GO" id="GO:0005524">
    <property type="term" value="F:ATP binding"/>
    <property type="evidence" value="ECO:0007669"/>
    <property type="project" value="InterPro"/>
</dbReference>
<name>A0A6J7ILJ9_9ZZZZ</name>
<dbReference type="GO" id="GO:0016887">
    <property type="term" value="F:ATP hydrolysis activity"/>
    <property type="evidence" value="ECO:0007669"/>
    <property type="project" value="InterPro"/>
</dbReference>
<evidence type="ECO:0000259" key="2">
    <source>
        <dbReference type="Pfam" id="PF07728"/>
    </source>
</evidence>
<protein>
    <submittedName>
        <fullName evidence="4">Unannotated protein</fullName>
    </submittedName>
</protein>
<feature type="region of interest" description="Disordered" evidence="1">
    <location>
        <begin position="1"/>
        <end position="45"/>
    </location>
</feature>
<dbReference type="InterPro" id="IPR027417">
    <property type="entry name" value="P-loop_NTPase"/>
</dbReference>
<organism evidence="4">
    <name type="scientific">freshwater metagenome</name>
    <dbReference type="NCBI Taxonomy" id="449393"/>
    <lineage>
        <taxon>unclassified sequences</taxon>
        <taxon>metagenomes</taxon>
        <taxon>ecological metagenomes</taxon>
    </lineage>
</organism>
<gene>
    <name evidence="3" type="ORF">UFOPK1392_00942</name>
    <name evidence="4" type="ORF">UFOPK3733_00667</name>
</gene>
<dbReference type="EMBL" id="CAFBNC010000023">
    <property type="protein sequence ID" value="CAB4930977.1"/>
    <property type="molecule type" value="Genomic_DNA"/>
</dbReference>
<dbReference type="EMBL" id="CAEMXZ010000031">
    <property type="protein sequence ID" value="CAB4323192.1"/>
    <property type="molecule type" value="Genomic_DNA"/>
</dbReference>
<dbReference type="InterPro" id="IPR050764">
    <property type="entry name" value="CbbQ/NirQ/NorQ/GpvN"/>
</dbReference>
<dbReference type="Pfam" id="PF07728">
    <property type="entry name" value="AAA_5"/>
    <property type="match status" value="1"/>
</dbReference>
<dbReference type="AlphaFoldDB" id="A0A6J7ILJ9"/>
<proteinExistence type="predicted"/>
<sequence>MAATPNLTLSPNRVTPAVDTRKRGRLQKPDGPPARRPRRAKKKDPTAFTSELGIQGWAGLDSVLLAALALEAPVLLVGAHGTAKTLVAERFATALNQRFRHYNASLLNYDDLVGIPVPDDNGGLNYLGAAGAVWDAEFVFLDEINRCRPDLQNKLFPLVHECRIAGEDLGELRHRWAAINPPGLLGDADSHYLGVEELDEALIDRFWFIVPVPNWNEIGRDERIALVRSGAEPNTQSDADVAPDHLIEQTAAALEVIDAASGDRIADYVVTLVDELARSGVLLSPRRARLLLRAICAVHAARIVLNGEDIDLVKSAEIALVHALPSRATSTPPVYAQVLAAHRQAWELTDLEQGALQRELLEEPDAVRRVWLAAQRGGDDQLLARLITAAFAKSPSTADQYAIAVVFARAFADRDLTPAAWSPICELAQTVLVPRDEEQRVCQGTELGVVREIRAYIAQTECDDLDRAFMNGVNGDHFANVADWRTVVQRYRDYRTLFGVGL</sequence>
<accession>A0A6J7ILJ9</accession>
<dbReference type="PANTHER" id="PTHR42759:SF1">
    <property type="entry name" value="MAGNESIUM-CHELATASE SUBUNIT CHLD"/>
    <property type="match status" value="1"/>
</dbReference>
<feature type="domain" description="ATPase dynein-related AAA" evidence="2">
    <location>
        <begin position="73"/>
        <end position="206"/>
    </location>
</feature>